<dbReference type="InterPro" id="IPR002347">
    <property type="entry name" value="SDR_fam"/>
</dbReference>
<evidence type="ECO:0000256" key="1">
    <source>
        <dbReference type="ARBA" id="ARBA00022857"/>
    </source>
</evidence>
<dbReference type="Proteomes" id="UP000011116">
    <property type="component" value="Chromosome 1H"/>
</dbReference>
<dbReference type="PRINTS" id="PR00081">
    <property type="entry name" value="GDHRDH"/>
</dbReference>
<name>A0A8I7B1M0_HORVV</name>
<reference evidence="3" key="3">
    <citation type="submission" date="2022-01" db="UniProtKB">
        <authorList>
            <consortium name="EnsemblPlants"/>
        </authorList>
    </citation>
    <scope>IDENTIFICATION</scope>
    <source>
        <strain evidence="3">subsp. vulgare</strain>
    </source>
</reference>
<evidence type="ECO:0000256" key="2">
    <source>
        <dbReference type="ARBA" id="ARBA00023002"/>
    </source>
</evidence>
<dbReference type="Pfam" id="PF13561">
    <property type="entry name" value="adh_short_C2"/>
    <property type="match status" value="1"/>
</dbReference>
<reference evidence="3" key="2">
    <citation type="submission" date="2020-10" db="EMBL/GenBank/DDBJ databases">
        <authorList>
            <person name="Scholz U."/>
            <person name="Mascher M."/>
            <person name="Fiebig A."/>
        </authorList>
    </citation>
    <scope>NUCLEOTIDE SEQUENCE [LARGE SCALE GENOMIC DNA]</scope>
    <source>
        <strain evidence="3">cv. Morex</strain>
    </source>
</reference>
<evidence type="ECO:0008006" key="5">
    <source>
        <dbReference type="Google" id="ProtNLM"/>
    </source>
</evidence>
<dbReference type="PANTHER" id="PTHR42898">
    <property type="entry name" value="TROPINONE REDUCTASE"/>
    <property type="match status" value="1"/>
</dbReference>
<proteinExistence type="predicted"/>
<reference evidence="4" key="1">
    <citation type="journal article" date="2012" name="Nature">
        <title>A physical, genetic and functional sequence assembly of the barley genome.</title>
        <authorList>
            <consortium name="The International Barley Genome Sequencing Consortium"/>
            <person name="Mayer K.F."/>
            <person name="Waugh R."/>
            <person name="Brown J.W."/>
            <person name="Schulman A."/>
            <person name="Langridge P."/>
            <person name="Platzer M."/>
            <person name="Fincher G.B."/>
            <person name="Muehlbauer G.J."/>
            <person name="Sato K."/>
            <person name="Close T.J."/>
            <person name="Wise R.P."/>
            <person name="Stein N."/>
        </authorList>
    </citation>
    <scope>NUCLEOTIDE SEQUENCE [LARGE SCALE GENOMIC DNA]</scope>
    <source>
        <strain evidence="4">cv. Morex</strain>
    </source>
</reference>
<dbReference type="InterPro" id="IPR045000">
    <property type="entry name" value="TR"/>
</dbReference>
<keyword evidence="2" id="KW-0560">Oxidoreductase</keyword>
<dbReference type="SUPFAM" id="SSF51735">
    <property type="entry name" value="NAD(P)-binding Rossmann-fold domains"/>
    <property type="match status" value="1"/>
</dbReference>
<dbReference type="PANTHER" id="PTHR42898:SF100">
    <property type="entry name" value="TROPINONE REDUCTASE"/>
    <property type="match status" value="1"/>
</dbReference>
<dbReference type="SMR" id="A0A8I7B1M0"/>
<dbReference type="Gene3D" id="3.40.50.720">
    <property type="entry name" value="NAD(P)-binding Rossmann-like Domain"/>
    <property type="match status" value="2"/>
</dbReference>
<keyword evidence="4" id="KW-1185">Reference proteome</keyword>
<dbReference type="InterPro" id="IPR036291">
    <property type="entry name" value="NAD(P)-bd_dom_sf"/>
</dbReference>
<keyword evidence="1" id="KW-0521">NADP</keyword>
<protein>
    <recommendedName>
        <fullName evidence="5">Tropinone reductase</fullName>
    </recommendedName>
</protein>
<evidence type="ECO:0000313" key="3">
    <source>
        <dbReference type="EnsemblPlants" id="HORVU.MOREX.r3.1HG0086570.1"/>
    </source>
</evidence>
<accession>A0A8I7B1M0</accession>
<evidence type="ECO:0000313" key="4">
    <source>
        <dbReference type="Proteomes" id="UP000011116"/>
    </source>
</evidence>
<dbReference type="GO" id="GO:0016491">
    <property type="term" value="F:oxidoreductase activity"/>
    <property type="evidence" value="ECO:0007669"/>
    <property type="project" value="UniProtKB-KW"/>
</dbReference>
<dbReference type="Gramene" id="HORVU.MOREX.r2.1HG0071240.1">
    <property type="protein sequence ID" value="HORVU.MOREX.r2.1HG0071240.1"/>
    <property type="gene ID" value="HORVU.MOREX.r2.1HG0071240"/>
</dbReference>
<dbReference type="EnsemblPlants" id="HORVU.MOREX.r3.1HG0086570.1">
    <property type="protein sequence ID" value="HORVU.MOREX.r3.1HG0086570.1"/>
    <property type="gene ID" value="HORVU.MOREX.r3.1HG0086570"/>
</dbReference>
<sequence>MTSGREKRWSLAGATALVTGGSKGIGRAIVEELAGFGARVHTCSRNAAELEECRRQWEEEKLAITVSVCDVSVRAAREELMETVRESFEGKLDILLEPDALEQACSRIPMGRSGKPTEVASVVSFLCMPTASYITGQVICIDGGRTIY</sequence>
<dbReference type="Pfam" id="PF00106">
    <property type="entry name" value="adh_short"/>
    <property type="match status" value="1"/>
</dbReference>
<organism evidence="3 4">
    <name type="scientific">Hordeum vulgare subsp. vulgare</name>
    <name type="common">Domesticated barley</name>
    <dbReference type="NCBI Taxonomy" id="112509"/>
    <lineage>
        <taxon>Eukaryota</taxon>
        <taxon>Viridiplantae</taxon>
        <taxon>Streptophyta</taxon>
        <taxon>Embryophyta</taxon>
        <taxon>Tracheophyta</taxon>
        <taxon>Spermatophyta</taxon>
        <taxon>Magnoliopsida</taxon>
        <taxon>Liliopsida</taxon>
        <taxon>Poales</taxon>
        <taxon>Poaceae</taxon>
        <taxon>BOP clade</taxon>
        <taxon>Pooideae</taxon>
        <taxon>Triticodae</taxon>
        <taxon>Triticeae</taxon>
        <taxon>Hordeinae</taxon>
        <taxon>Hordeum</taxon>
    </lineage>
</organism>
<dbReference type="Gramene" id="HORVU.MOREX.r3.1HG0086570.1">
    <property type="protein sequence ID" value="HORVU.MOREX.r3.1HG0086570.1"/>
    <property type="gene ID" value="HORVU.MOREX.r3.1HG0086570"/>
</dbReference>
<dbReference type="AlphaFoldDB" id="A0A8I7B1M0"/>